<feature type="compositionally biased region" description="Polar residues" evidence="1">
    <location>
        <begin position="24"/>
        <end position="33"/>
    </location>
</feature>
<evidence type="ECO:0000256" key="1">
    <source>
        <dbReference type="SAM" id="MobiDB-lite"/>
    </source>
</evidence>
<feature type="compositionally biased region" description="Pro residues" evidence="1">
    <location>
        <begin position="1"/>
        <end position="22"/>
    </location>
</feature>
<feature type="region of interest" description="Disordered" evidence="1">
    <location>
        <begin position="1"/>
        <end position="121"/>
    </location>
</feature>
<protein>
    <submittedName>
        <fullName evidence="2">Uncharacterized protein</fullName>
    </submittedName>
</protein>
<feature type="compositionally biased region" description="Low complexity" evidence="1">
    <location>
        <begin position="107"/>
        <end position="116"/>
    </location>
</feature>
<name>A0A6G1PB76_CHAAH</name>
<reference evidence="3" key="2">
    <citation type="submission" date="2019-02" db="EMBL/GenBank/DDBJ databases">
        <title>Opniocepnalus argus Var Kimnra genome.</title>
        <authorList>
            <person name="Zhou C."/>
            <person name="Xiao S."/>
        </authorList>
    </citation>
    <scope>NUCLEOTIDE SEQUENCE [LARGE SCALE GENOMIC DNA]</scope>
</reference>
<dbReference type="Proteomes" id="UP000503349">
    <property type="component" value="Chromosome 3"/>
</dbReference>
<keyword evidence="3" id="KW-1185">Reference proteome</keyword>
<evidence type="ECO:0000313" key="3">
    <source>
        <dbReference type="Proteomes" id="UP000503349"/>
    </source>
</evidence>
<proteinExistence type="predicted"/>
<dbReference type="AlphaFoldDB" id="A0A6G1PB76"/>
<dbReference type="EMBL" id="CM015714">
    <property type="protein sequence ID" value="KAF3687551.1"/>
    <property type="molecule type" value="Genomic_DNA"/>
</dbReference>
<gene>
    <name evidence="2" type="ORF">EXN66_Car003223</name>
</gene>
<reference evidence="2 3" key="1">
    <citation type="submission" date="2019-02" db="EMBL/GenBank/DDBJ databases">
        <title>Opniocepnalus argus genome.</title>
        <authorList>
            <person name="Zhou C."/>
            <person name="Xiao S."/>
        </authorList>
    </citation>
    <scope>NUCLEOTIDE SEQUENCE [LARGE SCALE GENOMIC DNA]</scope>
    <source>
        <strain evidence="2">OARG1902GOOAL</strain>
        <tissue evidence="2">Muscle</tissue>
    </source>
</reference>
<sequence>MDTDSPPPPPPSPPPPPLPPPSSHGNEATETQPTPCPKHAALPFFNNPPIQETNPSHAALQHDQNTQAPTMQNPLPSPPSDRQEGCPSDDDDDDDDAMKWHPVQETAPAPEALPAPQISRQEVELTAQMEMSGQKDLV</sequence>
<accession>A0A6G1PB76</accession>
<feature type="compositionally biased region" description="Polar residues" evidence="1">
    <location>
        <begin position="48"/>
        <end position="74"/>
    </location>
</feature>
<evidence type="ECO:0000313" key="2">
    <source>
        <dbReference type="EMBL" id="KAF3687551.1"/>
    </source>
</evidence>
<feature type="compositionally biased region" description="Acidic residues" evidence="1">
    <location>
        <begin position="87"/>
        <end position="96"/>
    </location>
</feature>
<organism evidence="2 3">
    <name type="scientific">Channa argus</name>
    <name type="common">Northern snakehead</name>
    <name type="synonym">Ophicephalus argus</name>
    <dbReference type="NCBI Taxonomy" id="215402"/>
    <lineage>
        <taxon>Eukaryota</taxon>
        <taxon>Metazoa</taxon>
        <taxon>Chordata</taxon>
        <taxon>Craniata</taxon>
        <taxon>Vertebrata</taxon>
        <taxon>Euteleostomi</taxon>
        <taxon>Actinopterygii</taxon>
        <taxon>Neopterygii</taxon>
        <taxon>Teleostei</taxon>
        <taxon>Neoteleostei</taxon>
        <taxon>Acanthomorphata</taxon>
        <taxon>Anabantaria</taxon>
        <taxon>Anabantiformes</taxon>
        <taxon>Channoidei</taxon>
        <taxon>Channidae</taxon>
        <taxon>Channa</taxon>
    </lineage>
</organism>